<accession>A0A9K3J6S6</accession>
<evidence type="ECO:0000313" key="1">
    <source>
        <dbReference type="EMBL" id="KAF5809775.1"/>
    </source>
</evidence>
<gene>
    <name evidence="1" type="ORF">HanXRQr2_Chr04g0161391</name>
</gene>
<organism evidence="1 2">
    <name type="scientific">Helianthus annuus</name>
    <name type="common">Common sunflower</name>
    <dbReference type="NCBI Taxonomy" id="4232"/>
    <lineage>
        <taxon>Eukaryota</taxon>
        <taxon>Viridiplantae</taxon>
        <taxon>Streptophyta</taxon>
        <taxon>Embryophyta</taxon>
        <taxon>Tracheophyta</taxon>
        <taxon>Spermatophyta</taxon>
        <taxon>Magnoliopsida</taxon>
        <taxon>eudicotyledons</taxon>
        <taxon>Gunneridae</taxon>
        <taxon>Pentapetalae</taxon>
        <taxon>asterids</taxon>
        <taxon>campanulids</taxon>
        <taxon>Asterales</taxon>
        <taxon>Asteraceae</taxon>
        <taxon>Asteroideae</taxon>
        <taxon>Heliantheae alliance</taxon>
        <taxon>Heliantheae</taxon>
        <taxon>Helianthus</taxon>
    </lineage>
</organism>
<reference evidence="1" key="2">
    <citation type="submission" date="2020-06" db="EMBL/GenBank/DDBJ databases">
        <title>Helianthus annuus Genome sequencing and assembly Release 2.</title>
        <authorList>
            <person name="Gouzy J."/>
            <person name="Langlade N."/>
            <person name="Munos S."/>
        </authorList>
    </citation>
    <scope>NUCLEOTIDE SEQUENCE</scope>
    <source>
        <tissue evidence="1">Leaves</tissue>
    </source>
</reference>
<dbReference type="Gramene" id="mRNA:HanXRQr2_Chr04g0161391">
    <property type="protein sequence ID" value="CDS:HanXRQr2_Chr04g0161391.1"/>
    <property type="gene ID" value="HanXRQr2_Chr04g0161391"/>
</dbReference>
<protein>
    <submittedName>
        <fullName evidence="1">Uncharacterized protein</fullName>
    </submittedName>
</protein>
<dbReference type="AlphaFoldDB" id="A0A9K3J6S6"/>
<evidence type="ECO:0000313" key="2">
    <source>
        <dbReference type="Proteomes" id="UP000215914"/>
    </source>
</evidence>
<comment type="caution">
    <text evidence="1">The sequence shown here is derived from an EMBL/GenBank/DDBJ whole genome shotgun (WGS) entry which is preliminary data.</text>
</comment>
<keyword evidence="2" id="KW-1185">Reference proteome</keyword>
<name>A0A9K3J6S6_HELAN</name>
<proteinExistence type="predicted"/>
<dbReference type="EMBL" id="MNCJ02000319">
    <property type="protein sequence ID" value="KAF5809775.1"/>
    <property type="molecule type" value="Genomic_DNA"/>
</dbReference>
<reference evidence="1" key="1">
    <citation type="journal article" date="2017" name="Nature">
        <title>The sunflower genome provides insights into oil metabolism, flowering and Asterid evolution.</title>
        <authorList>
            <person name="Badouin H."/>
            <person name="Gouzy J."/>
            <person name="Grassa C.J."/>
            <person name="Murat F."/>
            <person name="Staton S.E."/>
            <person name="Cottret L."/>
            <person name="Lelandais-Briere C."/>
            <person name="Owens G.L."/>
            <person name="Carrere S."/>
            <person name="Mayjonade B."/>
            <person name="Legrand L."/>
            <person name="Gill N."/>
            <person name="Kane N.C."/>
            <person name="Bowers J.E."/>
            <person name="Hubner S."/>
            <person name="Bellec A."/>
            <person name="Berard A."/>
            <person name="Berges H."/>
            <person name="Blanchet N."/>
            <person name="Boniface M.C."/>
            <person name="Brunel D."/>
            <person name="Catrice O."/>
            <person name="Chaidir N."/>
            <person name="Claudel C."/>
            <person name="Donnadieu C."/>
            <person name="Faraut T."/>
            <person name="Fievet G."/>
            <person name="Helmstetter N."/>
            <person name="King M."/>
            <person name="Knapp S.J."/>
            <person name="Lai Z."/>
            <person name="Le Paslier M.C."/>
            <person name="Lippi Y."/>
            <person name="Lorenzon L."/>
            <person name="Mandel J.R."/>
            <person name="Marage G."/>
            <person name="Marchand G."/>
            <person name="Marquand E."/>
            <person name="Bret-Mestries E."/>
            <person name="Morien E."/>
            <person name="Nambeesan S."/>
            <person name="Nguyen T."/>
            <person name="Pegot-Espagnet P."/>
            <person name="Pouilly N."/>
            <person name="Raftis F."/>
            <person name="Sallet E."/>
            <person name="Schiex T."/>
            <person name="Thomas J."/>
            <person name="Vandecasteele C."/>
            <person name="Vares D."/>
            <person name="Vear F."/>
            <person name="Vautrin S."/>
            <person name="Crespi M."/>
            <person name="Mangin B."/>
            <person name="Burke J.M."/>
            <person name="Salse J."/>
            <person name="Munos S."/>
            <person name="Vincourt P."/>
            <person name="Rieseberg L.H."/>
            <person name="Langlade N.B."/>
        </authorList>
    </citation>
    <scope>NUCLEOTIDE SEQUENCE</scope>
    <source>
        <tissue evidence="1">Leaves</tissue>
    </source>
</reference>
<sequence length="62" mass="7124">MIITSSCSGVTLASTGRARYHIRCTSNGHRLICRSSRIFFRSRSCKDHHHQKHKLPHYATTN</sequence>
<dbReference type="Proteomes" id="UP000215914">
    <property type="component" value="Unassembled WGS sequence"/>
</dbReference>